<dbReference type="InterPro" id="IPR036388">
    <property type="entry name" value="WH-like_DNA-bd_sf"/>
</dbReference>
<gene>
    <name evidence="4" type="ORF">BARAN1_0262</name>
</gene>
<dbReference type="AlphaFoldDB" id="A0A2X3K4V6"/>
<feature type="domain" description="DprA winged helix" evidence="3">
    <location>
        <begin position="314"/>
        <end position="369"/>
    </location>
</feature>
<dbReference type="SUPFAM" id="SSF102405">
    <property type="entry name" value="MCP/YpsA-like"/>
    <property type="match status" value="1"/>
</dbReference>
<dbReference type="InterPro" id="IPR036390">
    <property type="entry name" value="WH_DNA-bd_sf"/>
</dbReference>
<comment type="similarity">
    <text evidence="1">Belongs to the DprA/Smf family.</text>
</comment>
<dbReference type="PANTHER" id="PTHR43022">
    <property type="entry name" value="PROTEIN SMF"/>
    <property type="match status" value="1"/>
</dbReference>
<dbReference type="Gene3D" id="1.10.10.10">
    <property type="entry name" value="Winged helix-like DNA-binding domain superfamily/Winged helix DNA-binding domain"/>
    <property type="match status" value="1"/>
</dbReference>
<dbReference type="SUPFAM" id="SSF46785">
    <property type="entry name" value="Winged helix' DNA-binding domain"/>
    <property type="match status" value="1"/>
</dbReference>
<dbReference type="RefSeq" id="WP_122030527.1">
    <property type="nucleotide sequence ID" value="NZ_LS483254.1"/>
</dbReference>
<protein>
    <submittedName>
        <fullName evidence="4">DNA protecting protein DprA</fullName>
    </submittedName>
</protein>
<dbReference type="InterPro" id="IPR003488">
    <property type="entry name" value="DprA"/>
</dbReference>
<dbReference type="InterPro" id="IPR041614">
    <property type="entry name" value="DprA_WH"/>
</dbReference>
<dbReference type="InterPro" id="IPR057666">
    <property type="entry name" value="DrpA_SLOG"/>
</dbReference>
<evidence type="ECO:0000313" key="4">
    <source>
        <dbReference type="EMBL" id="SQD92287.1"/>
    </source>
</evidence>
<proteinExistence type="inferred from homology"/>
<dbReference type="Gene3D" id="3.40.50.450">
    <property type="match status" value="1"/>
</dbReference>
<name>A0A2X3K4V6_9BACT</name>
<dbReference type="Pfam" id="PF17782">
    <property type="entry name" value="WHD_DprA"/>
    <property type="match status" value="1"/>
</dbReference>
<feature type="domain" description="Smf/DprA SLOG" evidence="2">
    <location>
        <begin position="98"/>
        <end position="306"/>
    </location>
</feature>
<keyword evidence="5" id="KW-1185">Reference proteome</keyword>
<sequence>MSALLDAHPTPRRAGAATITVMDRKLAWVGLNLLPSLTPRRRDLLLRRCGGPVEAWLCLGEGLPADLRQEVGDKVLSERQAADPERELALAERAGARILTHDDPDYPPPLRGIPASPPVLYMLGRWEGSRDGCAVAIVGTRRCTSYGRLVARKLGAELAGRGVTVVSGLAPGIDTAAHDGALSAGRTIAVLGSGLGNPYPAGSERRIAEISKRGAVLSEFPWETRGAQWTFPRRNRIIAGLARAVVVVEAPERSGALITADYALAQGKEVLAVPGPITSDASRGTNRLIQEGAKPVLTVEDVLSELGMPALPLPPSPLLPPESQLVYDLLSQEPLDPSEIVARTGLPHAQVSRILLDLVLAGHIQELAGRKYVRA</sequence>
<dbReference type="Proteomes" id="UP000249818">
    <property type="component" value="Chromosome BARAN1"/>
</dbReference>
<accession>A0A2X3K4V6</accession>
<dbReference type="Pfam" id="PF02481">
    <property type="entry name" value="DNA_processg_A"/>
    <property type="match status" value="1"/>
</dbReference>
<dbReference type="OrthoDB" id="9785707at2"/>
<dbReference type="GO" id="GO:0009294">
    <property type="term" value="P:DNA-mediated transformation"/>
    <property type="evidence" value="ECO:0007669"/>
    <property type="project" value="InterPro"/>
</dbReference>
<evidence type="ECO:0000259" key="2">
    <source>
        <dbReference type="Pfam" id="PF02481"/>
    </source>
</evidence>
<dbReference type="NCBIfam" id="TIGR00732">
    <property type="entry name" value="dprA"/>
    <property type="match status" value="1"/>
</dbReference>
<dbReference type="KEGG" id="bana:BARAN1_0262"/>
<organism evidence="4 5">
    <name type="scientific">Candidatus Bipolaricaulis anaerobius</name>
    <dbReference type="NCBI Taxonomy" id="2026885"/>
    <lineage>
        <taxon>Bacteria</taxon>
        <taxon>Candidatus Bipolaricaulota</taxon>
        <taxon>Candidatus Bipolaricaulia</taxon>
        <taxon>Candidatus Bipolaricaulales</taxon>
        <taxon>Candidatus Bipolaricaulaceae</taxon>
        <taxon>Candidatus Bipolaricaulis</taxon>
    </lineage>
</organism>
<evidence type="ECO:0000313" key="5">
    <source>
        <dbReference type="Proteomes" id="UP000249818"/>
    </source>
</evidence>
<dbReference type="EMBL" id="LS483254">
    <property type="protein sequence ID" value="SQD92287.1"/>
    <property type="molecule type" value="Genomic_DNA"/>
</dbReference>
<dbReference type="PANTHER" id="PTHR43022:SF1">
    <property type="entry name" value="PROTEIN SMF"/>
    <property type="match status" value="1"/>
</dbReference>
<reference evidence="5" key="1">
    <citation type="submission" date="2018-05" db="EMBL/GenBank/DDBJ databases">
        <authorList>
            <person name="Hao L."/>
        </authorList>
    </citation>
    <scope>NUCLEOTIDE SEQUENCE [LARGE SCALE GENOMIC DNA]</scope>
</reference>
<evidence type="ECO:0000259" key="3">
    <source>
        <dbReference type="Pfam" id="PF17782"/>
    </source>
</evidence>
<evidence type="ECO:0000256" key="1">
    <source>
        <dbReference type="ARBA" id="ARBA00006525"/>
    </source>
</evidence>